<evidence type="ECO:0000313" key="8">
    <source>
        <dbReference type="Proteomes" id="UP000274822"/>
    </source>
</evidence>
<dbReference type="Gene3D" id="3.30.43.10">
    <property type="entry name" value="Uridine Diphospho-n-acetylenolpyruvylglucosamine Reductase, domain 2"/>
    <property type="match status" value="1"/>
</dbReference>
<organism evidence="7 8">
    <name type="scientific">Jimgerdemannia flammicorona</name>
    <dbReference type="NCBI Taxonomy" id="994334"/>
    <lineage>
        <taxon>Eukaryota</taxon>
        <taxon>Fungi</taxon>
        <taxon>Fungi incertae sedis</taxon>
        <taxon>Mucoromycota</taxon>
        <taxon>Mucoromycotina</taxon>
        <taxon>Endogonomycetes</taxon>
        <taxon>Endogonales</taxon>
        <taxon>Endogonaceae</taxon>
        <taxon>Jimgerdemannia</taxon>
    </lineage>
</organism>
<evidence type="ECO:0000256" key="3">
    <source>
        <dbReference type="ARBA" id="ARBA00022827"/>
    </source>
</evidence>
<dbReference type="Pfam" id="PF01565">
    <property type="entry name" value="FAD_binding_4"/>
    <property type="match status" value="1"/>
</dbReference>
<dbReference type="GO" id="GO:0071949">
    <property type="term" value="F:FAD binding"/>
    <property type="evidence" value="ECO:0007669"/>
    <property type="project" value="InterPro"/>
</dbReference>
<dbReference type="InterPro" id="IPR016166">
    <property type="entry name" value="FAD-bd_PCMH"/>
</dbReference>
<keyword evidence="8" id="KW-1185">Reference proteome</keyword>
<keyword evidence="3" id="KW-0274">FAD</keyword>
<dbReference type="EMBL" id="RBNJ01000024">
    <property type="protein sequence ID" value="RUS35577.1"/>
    <property type="molecule type" value="Genomic_DNA"/>
</dbReference>
<feature type="domain" description="FAD-binding PCMH-type" evidence="6">
    <location>
        <begin position="99"/>
        <end position="287"/>
    </location>
</feature>
<comment type="cofactor">
    <cofactor evidence="1">
        <name>FAD</name>
        <dbReference type="ChEBI" id="CHEBI:57692"/>
    </cofactor>
</comment>
<dbReference type="InterPro" id="IPR016167">
    <property type="entry name" value="FAD-bd_PCMH_sub1"/>
</dbReference>
<proteinExistence type="predicted"/>
<keyword evidence="5" id="KW-0472">Membrane</keyword>
<comment type="caution">
    <text evidence="7">The sequence shown here is derived from an EMBL/GenBank/DDBJ whole genome shotgun (WGS) entry which is preliminary data.</text>
</comment>
<dbReference type="Gene3D" id="3.30.70.2740">
    <property type="match status" value="1"/>
</dbReference>
<dbReference type="Proteomes" id="UP000274822">
    <property type="component" value="Unassembled WGS sequence"/>
</dbReference>
<accession>A0A433R0M2</accession>
<keyword evidence="5" id="KW-0812">Transmembrane</keyword>
<feature type="transmembrane region" description="Helical" evidence="5">
    <location>
        <begin position="6"/>
        <end position="27"/>
    </location>
</feature>
<gene>
    <name evidence="7" type="ORF">BC938DRAFT_476525</name>
</gene>
<keyword evidence="2" id="KW-0285">Flavoprotein</keyword>
<dbReference type="GO" id="GO:0005739">
    <property type="term" value="C:mitochondrion"/>
    <property type="evidence" value="ECO:0007669"/>
    <property type="project" value="TreeGrafter"/>
</dbReference>
<dbReference type="InterPro" id="IPR016164">
    <property type="entry name" value="FAD-linked_Oxase-like_C"/>
</dbReference>
<protein>
    <recommendedName>
        <fullName evidence="6">FAD-binding PCMH-type domain-containing protein</fullName>
    </recommendedName>
</protein>
<reference evidence="7 8" key="1">
    <citation type="journal article" date="2018" name="New Phytol.">
        <title>Phylogenomics of Endogonaceae and evolution of mycorrhizas within Mucoromycota.</title>
        <authorList>
            <person name="Chang Y."/>
            <person name="Desiro A."/>
            <person name="Na H."/>
            <person name="Sandor L."/>
            <person name="Lipzen A."/>
            <person name="Clum A."/>
            <person name="Barry K."/>
            <person name="Grigoriev I.V."/>
            <person name="Martin F.M."/>
            <person name="Stajich J.E."/>
            <person name="Smith M.E."/>
            <person name="Bonito G."/>
            <person name="Spatafora J.W."/>
        </authorList>
    </citation>
    <scope>NUCLEOTIDE SEQUENCE [LARGE SCALE GENOMIC DNA]</scope>
    <source>
        <strain evidence="7 8">AD002</strain>
    </source>
</reference>
<dbReference type="AlphaFoldDB" id="A0A433R0M2"/>
<dbReference type="SUPFAM" id="SSF55103">
    <property type="entry name" value="FAD-linked oxidases, C-terminal domain"/>
    <property type="match status" value="1"/>
</dbReference>
<name>A0A433R0M2_9FUNG</name>
<dbReference type="PANTHER" id="PTHR43716">
    <property type="entry name" value="D-2-HYDROXYGLUTARATE DEHYDROGENASE, MITOCHONDRIAL"/>
    <property type="match status" value="1"/>
</dbReference>
<keyword evidence="5" id="KW-1133">Transmembrane helix</keyword>
<dbReference type="GO" id="GO:0016491">
    <property type="term" value="F:oxidoreductase activity"/>
    <property type="evidence" value="ECO:0007669"/>
    <property type="project" value="UniProtKB-KW"/>
</dbReference>
<dbReference type="PANTHER" id="PTHR43716:SF1">
    <property type="entry name" value="D-2-HYDROXYGLUTARATE DEHYDROGENASE, MITOCHONDRIAL"/>
    <property type="match status" value="1"/>
</dbReference>
<dbReference type="InterPro" id="IPR036318">
    <property type="entry name" value="FAD-bd_PCMH-like_sf"/>
</dbReference>
<dbReference type="InterPro" id="IPR051264">
    <property type="entry name" value="FAD-oxidored/transferase_4"/>
</dbReference>
<keyword evidence="4" id="KW-0560">Oxidoreductase</keyword>
<dbReference type="FunFam" id="3.30.70.2190:FF:000001">
    <property type="entry name" value="D-2-hydroxyglutarate dehydrogenase mitochondrial"/>
    <property type="match status" value="1"/>
</dbReference>
<dbReference type="PROSITE" id="PS51387">
    <property type="entry name" value="FAD_PCMH"/>
    <property type="match status" value="1"/>
</dbReference>
<evidence type="ECO:0000313" key="7">
    <source>
        <dbReference type="EMBL" id="RUS35577.1"/>
    </source>
</evidence>
<dbReference type="FunFam" id="3.30.43.10:FF:000002">
    <property type="entry name" value="D-2-hydroxyglutarate dehydrogenase, mitochondrial"/>
    <property type="match status" value="1"/>
</dbReference>
<evidence type="ECO:0000256" key="1">
    <source>
        <dbReference type="ARBA" id="ARBA00001974"/>
    </source>
</evidence>
<evidence type="ECO:0000259" key="6">
    <source>
        <dbReference type="PROSITE" id="PS51387"/>
    </source>
</evidence>
<sequence length="553" mass="62701">MSHPHTAVFVIFAILQASVAMLAFSRFRTTSHRLVRRYATAPKTVQYTAEKYGYTRNPSFKQLSEQDIAYFRSVLSDNGLVTGNEDELFPFNTDWMNKYRGKSQLLLKPKTTQEVSQLLKYCNDNRLAVVPQGGNTGLVGGSVPVFDEIIISTQGMNKIRSFDAVSGALVCDAGCVLQSLDEYLAERGFIMPLDLGAKGRYCILFVFGRELPRNFDFLMPALVTPHYKLQYRWERCHECWWFAAASIWIIARHCLRFGGGYDLKQLFIGSEGTIGIVTGVSILTPRRSKAVNIAFLGLKSFDDVQNAFKQSRSELSEILSGDPSTYLCNALHIISPNERYLMCPLYRIAFEFWDRESFQLVKRHLVQGVKDPLQSDYPFYVLVETSGSNKDHDDEVRITHCIVHQKLNTYLENLMSNKIVQDGVVAQDETQIKSLWSIREGIPEAAGKTGAVYKYDISIPVPVLYQAVEAMRDQLSRTGIYTNAPDSPIIDVVGYGHIGDGNLHLNIVARKYDSEILKHIEPFVFEWTGKGCLWIMMGSCMRMSRRMMARRMA</sequence>
<dbReference type="Pfam" id="PF02913">
    <property type="entry name" value="FAD-oxidase_C"/>
    <property type="match status" value="1"/>
</dbReference>
<dbReference type="InterPro" id="IPR006094">
    <property type="entry name" value="Oxid_FAD_bind_N"/>
</dbReference>
<dbReference type="Gene3D" id="3.30.465.10">
    <property type="match status" value="1"/>
</dbReference>
<evidence type="ECO:0000256" key="4">
    <source>
        <dbReference type="ARBA" id="ARBA00023002"/>
    </source>
</evidence>
<evidence type="ECO:0000256" key="5">
    <source>
        <dbReference type="SAM" id="Phobius"/>
    </source>
</evidence>
<dbReference type="SUPFAM" id="SSF56176">
    <property type="entry name" value="FAD-binding/transporter-associated domain-like"/>
    <property type="match status" value="1"/>
</dbReference>
<dbReference type="InterPro" id="IPR004113">
    <property type="entry name" value="FAD-bd_oxidored_4_C"/>
</dbReference>
<evidence type="ECO:0000256" key="2">
    <source>
        <dbReference type="ARBA" id="ARBA00022630"/>
    </source>
</evidence>
<dbReference type="Gene3D" id="3.30.70.2190">
    <property type="match status" value="1"/>
</dbReference>
<dbReference type="InterPro" id="IPR016169">
    <property type="entry name" value="FAD-bd_PCMH_sub2"/>
</dbReference>